<reference evidence="2" key="2">
    <citation type="submission" date="2015-03" db="EMBL/GenBank/DDBJ databases">
        <authorList>
            <person name="Deng P."/>
            <person name="Lu S."/>
        </authorList>
    </citation>
    <scope>NUCLEOTIDE SEQUENCE [LARGE SCALE GENOMIC DNA]</scope>
    <source>
        <strain evidence="2">UFB2</strain>
    </source>
</reference>
<evidence type="ECO:0000313" key="1">
    <source>
        <dbReference type="EMBL" id="AKJ97141.1"/>
    </source>
</evidence>
<dbReference type="EMBL" id="CP011020">
    <property type="protein sequence ID" value="AKJ97141.1"/>
    <property type="molecule type" value="Genomic_DNA"/>
</dbReference>
<evidence type="ECO:0000313" key="2">
    <source>
        <dbReference type="Proteomes" id="UP000035212"/>
    </source>
</evidence>
<gene>
    <name evidence="1" type="ORF">VM99_03415</name>
</gene>
<organism evidence="1 2">
    <name type="scientific">Pseudomonas chlororaphis</name>
    <dbReference type="NCBI Taxonomy" id="587753"/>
    <lineage>
        <taxon>Bacteria</taxon>
        <taxon>Pseudomonadati</taxon>
        <taxon>Pseudomonadota</taxon>
        <taxon>Gammaproteobacteria</taxon>
        <taxon>Pseudomonadales</taxon>
        <taxon>Pseudomonadaceae</taxon>
        <taxon>Pseudomonas</taxon>
    </lineage>
</organism>
<name>A0A0G3GEG7_9PSED</name>
<sequence>MAFEDYTSFDDKNWNGWETGSGATPGHGMLVKDKDSNIYWAGLVDMGSVERFEPALRKAYMAVPSQKIIQVRFQYRIKKAPEPGQHFLIGVTSPSFPTSRFSTSVDSDTPLNRWLDSAVGGAPLFSGAKEIWIGLWRGGGTINPPQWAIEFDNIRVTERP</sequence>
<protein>
    <submittedName>
        <fullName evidence="1">Uncharacterized protein</fullName>
    </submittedName>
</protein>
<dbReference type="AlphaFoldDB" id="A0A0G3GEG7"/>
<reference evidence="1 2" key="1">
    <citation type="journal article" date="2015" name="Stand. Genomic Sci.">
        <title>Complete genome of Pseudomonas chlororaphis strain UFB2, a soil bacterium with antibacterial activity against bacterial canker pathogen of tomato.</title>
        <authorList>
            <person name="Deng P."/>
            <person name="Wang X."/>
            <person name="Baird S.M."/>
            <person name="Lu S.E."/>
        </authorList>
    </citation>
    <scope>NUCLEOTIDE SEQUENCE [LARGE SCALE GENOMIC DNA]</scope>
    <source>
        <strain evidence="1 2">UFB2</strain>
    </source>
</reference>
<proteinExistence type="predicted"/>
<dbReference type="PATRIC" id="fig|587753.11.peg.707"/>
<accession>A0A0G3GEG7</accession>
<dbReference type="Proteomes" id="UP000035212">
    <property type="component" value="Chromosome"/>
</dbReference>